<evidence type="ECO:0000313" key="10">
    <source>
        <dbReference type="EMBL" id="MFD1509035.1"/>
    </source>
</evidence>
<keyword evidence="11" id="KW-1185">Reference proteome</keyword>
<evidence type="ECO:0000313" key="11">
    <source>
        <dbReference type="Proteomes" id="UP001597186"/>
    </source>
</evidence>
<comment type="caution">
    <text evidence="10">The sequence shown here is derived from an EMBL/GenBank/DDBJ whole genome shotgun (WGS) entry which is preliminary data.</text>
</comment>
<sequence length="397" mass="42339">MTPPLVSAYRGVTTLAPWLLAGLARRAHARQGAPAHRLTERLGRATLDRPAGRLIWLHAASVGEVQSLVALAPLLADDAKLLVTTATQTGAGRAASALPPETLHQFQPIDTPAPVARFLSHWSPDLAVMVEADMPPNMLSALNRRGIPAALIGARPSKTRRRFPKTARALLSRFDLITASAASVAQEMTALGLRVAVVEDLKSAALPASAPRPDWSRAPEARATWLAASTHPEDEEIVFAAHDALLARHPDTLLLIAPRHPRPDRGWLPARFRAVWHSDGLPPQPDTNVYVMDAFGQMPGLHAATSVCLIGGTFGNRGGHSPWEAAAAGNHILTGPDIGNNKPAFDRLAHHIVQTPTEMTAAIERAWTLPPNTPPETLAAPTQTAAALRALIKGRVA</sequence>
<keyword evidence="5 8" id="KW-0808">Transferase</keyword>
<comment type="similarity">
    <text evidence="8">Belongs to the glycosyltransferase group 1 family.</text>
</comment>
<gene>
    <name evidence="10" type="ORF">ACFTOW_06440</name>
</gene>
<comment type="subcellular location">
    <subcellularLocation>
        <location evidence="8">Cell membrane</location>
    </subcellularLocation>
</comment>
<dbReference type="Proteomes" id="UP001597186">
    <property type="component" value="Unassembled WGS sequence"/>
</dbReference>
<name>A0ABW4EDV7_9RHOB</name>
<evidence type="ECO:0000256" key="3">
    <source>
        <dbReference type="ARBA" id="ARBA00012621"/>
    </source>
</evidence>
<evidence type="ECO:0000256" key="4">
    <source>
        <dbReference type="ARBA" id="ARBA00019077"/>
    </source>
</evidence>
<dbReference type="RefSeq" id="WP_379914237.1">
    <property type="nucleotide sequence ID" value="NZ_JBHUDD010000043.1"/>
</dbReference>
<comment type="function">
    <text evidence="1 8">Involved in lipopolysaccharide (LPS) biosynthesis. Catalyzes the transfer of 3-deoxy-D-manno-octulosonate (Kdo) residue(s) from CMP-Kdo to lipid IV(A), the tetraacyldisaccharide-1,4'-bisphosphate precursor of lipid A.</text>
</comment>
<organism evidence="10 11">
    <name type="scientific">Lacimonas salitolerans</name>
    <dbReference type="NCBI Taxonomy" id="1323750"/>
    <lineage>
        <taxon>Bacteria</taxon>
        <taxon>Pseudomonadati</taxon>
        <taxon>Pseudomonadota</taxon>
        <taxon>Alphaproteobacteria</taxon>
        <taxon>Rhodobacterales</taxon>
        <taxon>Paracoccaceae</taxon>
        <taxon>Lacimonas</taxon>
    </lineage>
</organism>
<feature type="domain" description="3-deoxy-D-manno-octulosonic-acid transferase N-terminal" evidence="9">
    <location>
        <begin position="37"/>
        <end position="203"/>
    </location>
</feature>
<evidence type="ECO:0000256" key="8">
    <source>
        <dbReference type="RuleBase" id="RU365103"/>
    </source>
</evidence>
<proteinExistence type="inferred from homology"/>
<dbReference type="EMBL" id="JBHUDD010000043">
    <property type="protein sequence ID" value="MFD1509035.1"/>
    <property type="molecule type" value="Genomic_DNA"/>
</dbReference>
<evidence type="ECO:0000259" key="9">
    <source>
        <dbReference type="Pfam" id="PF04413"/>
    </source>
</evidence>
<keyword evidence="8" id="KW-0448">Lipopolysaccharide biosynthesis</keyword>
<dbReference type="PANTHER" id="PTHR42755">
    <property type="entry name" value="3-DEOXY-MANNO-OCTULOSONATE CYTIDYLYLTRANSFERASE"/>
    <property type="match status" value="1"/>
</dbReference>
<reference evidence="11" key="1">
    <citation type="journal article" date="2019" name="Int. J. Syst. Evol. Microbiol.">
        <title>The Global Catalogue of Microorganisms (GCM) 10K type strain sequencing project: providing services to taxonomists for standard genome sequencing and annotation.</title>
        <authorList>
            <consortium name="The Broad Institute Genomics Platform"/>
            <consortium name="The Broad Institute Genome Sequencing Center for Infectious Disease"/>
            <person name="Wu L."/>
            <person name="Ma J."/>
        </authorList>
    </citation>
    <scope>NUCLEOTIDE SEQUENCE [LARGE SCALE GENOMIC DNA]</scope>
    <source>
        <strain evidence="11">CGMCC 1.12477</strain>
    </source>
</reference>
<dbReference type="InterPro" id="IPR039901">
    <property type="entry name" value="Kdotransferase"/>
</dbReference>
<dbReference type="EC" id="2.4.99.12" evidence="3 8"/>
<evidence type="ECO:0000256" key="5">
    <source>
        <dbReference type="ARBA" id="ARBA00022679"/>
    </source>
</evidence>
<evidence type="ECO:0000256" key="6">
    <source>
        <dbReference type="ARBA" id="ARBA00031445"/>
    </source>
</evidence>
<keyword evidence="8" id="KW-1003">Cell membrane</keyword>
<accession>A0ABW4EDV7</accession>
<dbReference type="GO" id="GO:0016740">
    <property type="term" value="F:transferase activity"/>
    <property type="evidence" value="ECO:0007669"/>
    <property type="project" value="UniProtKB-KW"/>
</dbReference>
<keyword evidence="8" id="KW-0472">Membrane</keyword>
<dbReference type="Gene3D" id="3.40.50.11720">
    <property type="entry name" value="3-Deoxy-D-manno-octulosonic-acid transferase, N-terminal domain"/>
    <property type="match status" value="1"/>
</dbReference>
<evidence type="ECO:0000256" key="2">
    <source>
        <dbReference type="ARBA" id="ARBA00004713"/>
    </source>
</evidence>
<dbReference type="InterPro" id="IPR038107">
    <property type="entry name" value="Glycos_transf_N_sf"/>
</dbReference>
<evidence type="ECO:0000256" key="7">
    <source>
        <dbReference type="ARBA" id="ARBA00049183"/>
    </source>
</evidence>
<protein>
    <recommendedName>
        <fullName evidence="4 8">3-deoxy-D-manno-octulosonic acid transferase</fullName>
        <shortName evidence="8">Kdo transferase</shortName>
        <ecNumber evidence="3 8">2.4.99.12</ecNumber>
    </recommendedName>
    <alternativeName>
        <fullName evidence="6 8">Lipid IV(A) 3-deoxy-D-manno-octulosonic acid transferase</fullName>
    </alternativeName>
</protein>
<comment type="pathway">
    <text evidence="2 8">Bacterial outer membrane biogenesis; LPS core biosynthesis.</text>
</comment>
<comment type="catalytic activity">
    <reaction evidence="7 8">
        <text>lipid IVA (E. coli) + CMP-3-deoxy-beta-D-manno-octulosonate = alpha-Kdo-(2-&gt;6)-lipid IVA (E. coli) + CMP + H(+)</text>
        <dbReference type="Rhea" id="RHEA:28066"/>
        <dbReference type="ChEBI" id="CHEBI:15378"/>
        <dbReference type="ChEBI" id="CHEBI:58603"/>
        <dbReference type="ChEBI" id="CHEBI:60364"/>
        <dbReference type="ChEBI" id="CHEBI:60377"/>
        <dbReference type="ChEBI" id="CHEBI:85987"/>
        <dbReference type="EC" id="2.4.99.12"/>
    </reaction>
</comment>
<evidence type="ECO:0000256" key="1">
    <source>
        <dbReference type="ARBA" id="ARBA00003394"/>
    </source>
</evidence>
<dbReference type="PANTHER" id="PTHR42755:SF1">
    <property type="entry name" value="3-DEOXY-D-MANNO-OCTULOSONIC ACID TRANSFERASE, MITOCHONDRIAL-RELATED"/>
    <property type="match status" value="1"/>
</dbReference>
<dbReference type="InterPro" id="IPR007507">
    <property type="entry name" value="Glycos_transf_N"/>
</dbReference>
<dbReference type="Pfam" id="PF04413">
    <property type="entry name" value="Glycos_transf_N"/>
    <property type="match status" value="1"/>
</dbReference>
<dbReference type="Gene3D" id="3.40.50.2000">
    <property type="entry name" value="Glycogen Phosphorylase B"/>
    <property type="match status" value="1"/>
</dbReference>